<evidence type="ECO:0000313" key="2">
    <source>
        <dbReference type="Proteomes" id="UP000033000"/>
    </source>
</evidence>
<dbReference type="EMBL" id="KJ676859">
    <property type="protein sequence ID" value="AID17784.1"/>
    <property type="molecule type" value="Genomic_DNA"/>
</dbReference>
<proteinExistence type="predicted"/>
<gene>
    <name evidence="1" type="ORF">JBP901_gp072</name>
</gene>
<accession>A0A0E3DEW2</accession>
<dbReference type="Proteomes" id="UP000033000">
    <property type="component" value="Segment"/>
</dbReference>
<protein>
    <submittedName>
        <fullName evidence="1">Uncharacterized protein</fullName>
    </submittedName>
</protein>
<dbReference type="OrthoDB" id="28345at10239"/>
<dbReference type="KEGG" id="vg:24723051"/>
<name>A0A0E3DEW2_9CAUD</name>
<sequence>MNVRVFFNGGGYTEVRIHSLAELDAMYGMYTISRIEML</sequence>
<keyword evidence="2" id="KW-1185">Reference proteome</keyword>
<evidence type="ECO:0000313" key="1">
    <source>
        <dbReference type="EMBL" id="AID17784.1"/>
    </source>
</evidence>
<dbReference type="RefSeq" id="YP_009149110.1">
    <property type="nucleotide sequence ID" value="NC_027352.1"/>
</dbReference>
<dbReference type="GeneID" id="24723051"/>
<organism evidence="1 2">
    <name type="scientific">Bacillus phage JBP901</name>
    <dbReference type="NCBI Taxonomy" id="1498212"/>
    <lineage>
        <taxon>Viruses</taxon>
        <taxon>Duplodnaviria</taxon>
        <taxon>Heunggongvirae</taxon>
        <taxon>Uroviricota</taxon>
        <taxon>Caudoviricetes</taxon>
        <taxon>Herelleviridae</taxon>
        <taxon>Bastillevirinae</taxon>
        <taxon>Caeruleovirus</taxon>
        <taxon>Caeruleovirus JBP901</taxon>
    </lineage>
</organism>
<reference evidence="1 2" key="1">
    <citation type="journal article" date="2015" name="Arch. Virol.">
        <title>Complete genome sequence and phylogenetic position of the Bacillus cereus group phage JBP901.</title>
        <authorList>
            <person name="Asare P.T."/>
            <person name="Ryu S."/>
            <person name="Kim K.P."/>
        </authorList>
    </citation>
    <scope>NUCLEOTIDE SEQUENCE [LARGE SCALE GENOMIC DNA]</scope>
</reference>